<dbReference type="AlphaFoldDB" id="A0A2A8D1L8"/>
<evidence type="ECO:0000313" key="1">
    <source>
        <dbReference type="EMBL" id="PEN14781.1"/>
    </source>
</evidence>
<dbReference type="Gene3D" id="2.50.20.10">
    <property type="entry name" value="Lipoprotein localisation LolA/LolB/LppX"/>
    <property type="match status" value="1"/>
</dbReference>
<dbReference type="Proteomes" id="UP000220102">
    <property type="component" value="Unassembled WGS sequence"/>
</dbReference>
<organism evidence="1 2">
    <name type="scientific">Longibacter salinarum</name>
    <dbReference type="NCBI Taxonomy" id="1850348"/>
    <lineage>
        <taxon>Bacteria</taxon>
        <taxon>Pseudomonadati</taxon>
        <taxon>Rhodothermota</taxon>
        <taxon>Rhodothermia</taxon>
        <taxon>Rhodothermales</taxon>
        <taxon>Salisaetaceae</taxon>
        <taxon>Longibacter</taxon>
    </lineage>
</organism>
<comment type="caution">
    <text evidence="1">The sequence shown here is derived from an EMBL/GenBank/DDBJ whole genome shotgun (WGS) entry which is preliminary data.</text>
</comment>
<sequence length="298" mass="32907">MGITQQSSSCMHGAKHGTVTSTPLFTTFPSTFMASRLSIPRLLVIAVVAALAVAGCSGSKSATSTSGMPEAFPNHSAQQIHRLIEGQTDTLSAFQARARMTVRSPRRSGTFNAEVRQSRNDSLWMRMSRFGFEGARVLVTRDSFFVHNRMENQMMVGTVDEAQSLLAAPVTAEEAFSNMLGLISPSPSVNWNVGADSLNYYLTSPSGRTTYTIDPVNWRVIRYARMSDDGDILEERMFGNFKTIDGVPIPQQVVFRNRPEKAMAMLTYESMHLDPENLSFDFNVPAGTPRVYLPTSSR</sequence>
<gene>
    <name evidence="1" type="ORF">CRI94_00350</name>
</gene>
<dbReference type="Pfam" id="PF14125">
    <property type="entry name" value="DUF4292"/>
    <property type="match status" value="1"/>
</dbReference>
<dbReference type="InterPro" id="IPR025634">
    <property type="entry name" value="DUF4292"/>
</dbReference>
<evidence type="ECO:0000313" key="2">
    <source>
        <dbReference type="Proteomes" id="UP000220102"/>
    </source>
</evidence>
<protein>
    <recommendedName>
        <fullName evidence="3">DUF4292 domain-containing protein</fullName>
    </recommendedName>
</protein>
<evidence type="ECO:0008006" key="3">
    <source>
        <dbReference type="Google" id="ProtNLM"/>
    </source>
</evidence>
<name>A0A2A8D1L8_9BACT</name>
<proteinExistence type="predicted"/>
<accession>A0A2A8D1L8</accession>
<keyword evidence="2" id="KW-1185">Reference proteome</keyword>
<reference evidence="1 2" key="1">
    <citation type="submission" date="2017-10" db="EMBL/GenBank/DDBJ databases">
        <title>Draft genome of Longibacter Salinarum.</title>
        <authorList>
            <person name="Goh K.M."/>
            <person name="Shamsir M.S."/>
            <person name="Lim S.W."/>
        </authorList>
    </citation>
    <scope>NUCLEOTIDE SEQUENCE [LARGE SCALE GENOMIC DNA]</scope>
    <source>
        <strain evidence="1 2">KCTC 52045</strain>
    </source>
</reference>
<dbReference type="OrthoDB" id="1122661at2"/>
<dbReference type="EMBL" id="PDEQ01000001">
    <property type="protein sequence ID" value="PEN14781.1"/>
    <property type="molecule type" value="Genomic_DNA"/>
</dbReference>